<dbReference type="RefSeq" id="WP_093797473.1">
    <property type="nucleotide sequence ID" value="NZ_CP155571.1"/>
</dbReference>
<keyword evidence="5" id="KW-0489">Methyltransferase</keyword>
<evidence type="ECO:0000256" key="1">
    <source>
        <dbReference type="ARBA" id="ARBA00022723"/>
    </source>
</evidence>
<proteinExistence type="predicted"/>
<keyword evidence="2" id="KW-0170">Cobalt</keyword>
<dbReference type="PANTHER" id="PTHR45833">
    <property type="entry name" value="METHIONINE SYNTHASE"/>
    <property type="match status" value="1"/>
</dbReference>
<dbReference type="Proteomes" id="UP000216052">
    <property type="component" value="Chromosome"/>
</dbReference>
<protein>
    <submittedName>
        <fullName evidence="5">Methionine synthase</fullName>
        <ecNumber evidence="5">2.1.1.13</ecNumber>
    </submittedName>
</protein>
<dbReference type="GO" id="GO:0032259">
    <property type="term" value="P:methylation"/>
    <property type="evidence" value="ECO:0007669"/>
    <property type="project" value="UniProtKB-KW"/>
</dbReference>
<evidence type="ECO:0000259" key="3">
    <source>
        <dbReference type="PROSITE" id="PS51332"/>
    </source>
</evidence>
<name>A0ABZ3J2S1_SPOA4</name>
<dbReference type="InterPro" id="IPR006158">
    <property type="entry name" value="Cobalamin-bd"/>
</dbReference>
<evidence type="ECO:0000313" key="6">
    <source>
        <dbReference type="Proteomes" id="UP000216052"/>
    </source>
</evidence>
<dbReference type="Pfam" id="PF02310">
    <property type="entry name" value="B12-binding"/>
    <property type="match status" value="1"/>
</dbReference>
<feature type="domain" description="B12-binding N-terminal" evidence="4">
    <location>
        <begin position="1"/>
        <end position="85"/>
    </location>
</feature>
<sequence>MLATLAKAITELDESLALQLVTKAQTESIPTLDIVEECRSGLVAVGERYSRGEYFLGDLILSSEIFTEIMDMLGPSLEAAEKKLVTGKVVFGTVEGDIHDIGKNLVGSLLRCYGYEVYDLGVDVPPDKFMLALTETGAPILCLCTLLSPGVEVLKKTVQLVRLIDKEAKVKILIGGLVNENVREYTGADAWVDDARRGVEICLAWSKHIPR</sequence>
<gene>
    <name evidence="5" type="primary">metH_5</name>
    <name evidence="5" type="ORF">SPACI_024250</name>
</gene>
<keyword evidence="6" id="KW-1185">Reference proteome</keyword>
<dbReference type="EC" id="2.1.1.13" evidence="5"/>
<dbReference type="InterPro" id="IPR003759">
    <property type="entry name" value="Cbl-bd_cap"/>
</dbReference>
<dbReference type="PROSITE" id="PS51332">
    <property type="entry name" value="B12_BINDING"/>
    <property type="match status" value="1"/>
</dbReference>
<evidence type="ECO:0000313" key="5">
    <source>
        <dbReference type="EMBL" id="XFO72373.1"/>
    </source>
</evidence>
<dbReference type="InterPro" id="IPR036594">
    <property type="entry name" value="Meth_synthase_dom"/>
</dbReference>
<dbReference type="SMART" id="SM01018">
    <property type="entry name" value="B12-binding_2"/>
    <property type="match status" value="1"/>
</dbReference>
<accession>A0ABZ3J2S1</accession>
<dbReference type="PANTHER" id="PTHR45833:SF1">
    <property type="entry name" value="METHIONINE SYNTHASE"/>
    <property type="match status" value="1"/>
</dbReference>
<dbReference type="SUPFAM" id="SSF47644">
    <property type="entry name" value="Methionine synthase domain"/>
    <property type="match status" value="1"/>
</dbReference>
<organism evidence="5 6">
    <name type="scientific">Sporomusa acidovorans (strain ATCC 49682 / DSM 3132 / Mol)</name>
    <dbReference type="NCBI Taxonomy" id="1123286"/>
    <lineage>
        <taxon>Bacteria</taxon>
        <taxon>Bacillati</taxon>
        <taxon>Bacillota</taxon>
        <taxon>Negativicutes</taxon>
        <taxon>Selenomonadales</taxon>
        <taxon>Sporomusaceae</taxon>
        <taxon>Sporomusa</taxon>
    </lineage>
</organism>
<dbReference type="Gene3D" id="1.10.1240.10">
    <property type="entry name" value="Methionine synthase domain"/>
    <property type="match status" value="1"/>
</dbReference>
<dbReference type="InterPro" id="IPR036724">
    <property type="entry name" value="Cobalamin-bd_sf"/>
</dbReference>
<dbReference type="InterPro" id="IPR050554">
    <property type="entry name" value="Met_Synthase/Corrinoid"/>
</dbReference>
<dbReference type="GO" id="GO:0008705">
    <property type="term" value="F:methionine synthase activity"/>
    <property type="evidence" value="ECO:0007669"/>
    <property type="project" value="UniProtKB-EC"/>
</dbReference>
<dbReference type="EMBL" id="CP155571">
    <property type="protein sequence ID" value="XFO72373.1"/>
    <property type="molecule type" value="Genomic_DNA"/>
</dbReference>
<dbReference type="PROSITE" id="PS51337">
    <property type="entry name" value="B12_BINDING_NTER"/>
    <property type="match status" value="1"/>
</dbReference>
<keyword evidence="5" id="KW-0808">Transferase</keyword>
<reference evidence="5" key="1">
    <citation type="submission" date="2024-05" db="EMBL/GenBank/DDBJ databases">
        <title>Isolation and characterization of Sporomusa carbonis sp. nov., a carboxydotrophic hydrogenogen in the genus of Sporomusa isolated from a charcoal burning pile.</title>
        <authorList>
            <person name="Boeer T."/>
            <person name="Rosenbaum F."/>
            <person name="Eysell L."/>
            <person name="Mueller V."/>
            <person name="Daniel R."/>
            <person name="Poehlein A."/>
        </authorList>
    </citation>
    <scope>NUCLEOTIDE SEQUENCE [LARGE SCALE GENOMIC DNA]</scope>
    <source>
        <strain evidence="5">DSM 3132</strain>
    </source>
</reference>
<dbReference type="Pfam" id="PF02607">
    <property type="entry name" value="B12-binding_2"/>
    <property type="match status" value="1"/>
</dbReference>
<evidence type="ECO:0000256" key="2">
    <source>
        <dbReference type="ARBA" id="ARBA00023285"/>
    </source>
</evidence>
<evidence type="ECO:0000259" key="4">
    <source>
        <dbReference type="PROSITE" id="PS51337"/>
    </source>
</evidence>
<keyword evidence="1" id="KW-0479">Metal-binding</keyword>
<dbReference type="Gene3D" id="3.40.50.280">
    <property type="entry name" value="Cobalamin-binding domain"/>
    <property type="match status" value="1"/>
</dbReference>
<feature type="domain" description="B12-binding" evidence="3">
    <location>
        <begin position="86"/>
        <end position="211"/>
    </location>
</feature>
<dbReference type="SUPFAM" id="SSF52242">
    <property type="entry name" value="Cobalamin (vitamin B12)-binding domain"/>
    <property type="match status" value="1"/>
</dbReference>